<dbReference type="Pfam" id="PF00358">
    <property type="entry name" value="PTS_EIIA_1"/>
    <property type="match status" value="1"/>
</dbReference>
<name>A0A6A8DF80_9BACI</name>
<dbReference type="PANTHER" id="PTHR45008:SF1">
    <property type="entry name" value="PTS SYSTEM GLUCOSE-SPECIFIC EIIA COMPONENT"/>
    <property type="match status" value="1"/>
</dbReference>
<evidence type="ECO:0000256" key="2">
    <source>
        <dbReference type="ARBA" id="ARBA00022448"/>
    </source>
</evidence>
<dbReference type="InterPro" id="IPR001127">
    <property type="entry name" value="PTS_EIIA_1_perm"/>
</dbReference>
<dbReference type="OrthoDB" id="92465at2"/>
<dbReference type="InterPro" id="IPR050890">
    <property type="entry name" value="PTS_EIIA_component"/>
</dbReference>
<dbReference type="InterPro" id="IPR011055">
    <property type="entry name" value="Dup_hybrid_motif"/>
</dbReference>
<dbReference type="GO" id="GO:0009401">
    <property type="term" value="P:phosphoenolpyruvate-dependent sugar phosphotransferase system"/>
    <property type="evidence" value="ECO:0007669"/>
    <property type="project" value="UniProtKB-KW"/>
</dbReference>
<dbReference type="PROSITE" id="PS51093">
    <property type="entry name" value="PTS_EIIA_TYPE_1"/>
    <property type="match status" value="1"/>
</dbReference>
<accession>A0A6A8DF80</accession>
<evidence type="ECO:0000313" key="8">
    <source>
        <dbReference type="EMBL" id="MRH43880.1"/>
    </source>
</evidence>
<dbReference type="NCBIfam" id="TIGR00830">
    <property type="entry name" value="PTBA"/>
    <property type="match status" value="1"/>
</dbReference>
<dbReference type="GO" id="GO:0016301">
    <property type="term" value="F:kinase activity"/>
    <property type="evidence" value="ECO:0007669"/>
    <property type="project" value="UniProtKB-KW"/>
</dbReference>
<protein>
    <submittedName>
        <fullName evidence="8">PTS glucose transporter subunit IIA</fullName>
    </submittedName>
</protein>
<keyword evidence="3 8" id="KW-0762">Sugar transport</keyword>
<dbReference type="GO" id="GO:0005737">
    <property type="term" value="C:cytoplasm"/>
    <property type="evidence" value="ECO:0007669"/>
    <property type="project" value="UniProtKB-SubCell"/>
</dbReference>
<reference evidence="8" key="1">
    <citation type="submission" date="2019-11" db="EMBL/GenBank/DDBJ databases">
        <authorList>
            <person name="Li J."/>
        </authorList>
    </citation>
    <scope>NUCLEOTIDE SEQUENCE</scope>
    <source>
        <strain evidence="8">B6B</strain>
    </source>
</reference>
<dbReference type="Gene3D" id="2.70.70.10">
    <property type="entry name" value="Glucose Permease (Domain IIA)"/>
    <property type="match status" value="1"/>
</dbReference>
<evidence type="ECO:0000256" key="1">
    <source>
        <dbReference type="ARBA" id="ARBA00004496"/>
    </source>
</evidence>
<dbReference type="SUPFAM" id="SSF51261">
    <property type="entry name" value="Duplicated hybrid motif"/>
    <property type="match status" value="1"/>
</dbReference>
<proteinExistence type="predicted"/>
<evidence type="ECO:0000256" key="5">
    <source>
        <dbReference type="ARBA" id="ARBA00022683"/>
    </source>
</evidence>
<feature type="domain" description="PTS EIIA type-1" evidence="7">
    <location>
        <begin position="32"/>
        <end position="136"/>
    </location>
</feature>
<keyword evidence="4" id="KW-0808">Transferase</keyword>
<organism evidence="8 9">
    <name type="scientific">Aquibacillus halophilus</name>
    <dbReference type="NCBI Taxonomy" id="930132"/>
    <lineage>
        <taxon>Bacteria</taxon>
        <taxon>Bacillati</taxon>
        <taxon>Bacillota</taxon>
        <taxon>Bacilli</taxon>
        <taxon>Bacillales</taxon>
        <taxon>Bacillaceae</taxon>
        <taxon>Aquibacillus</taxon>
    </lineage>
</organism>
<comment type="subcellular location">
    <subcellularLocation>
        <location evidence="1">Cytoplasm</location>
    </subcellularLocation>
</comment>
<sequence>MLKNLFGKKESVVEHITTPINGKIVDITDVPDPVFSKKMMGEGIAIEPTDGEVVSPVDAEVVQVFPTKHAVGLKTKSGLEILIHIGLETVGLEGEGFESFVKAGDKVKRGDKLISFDLEIIKEKAVSTISPLILTNMDEVVESVEKNLEESAKTTETEILTVTLKK</sequence>
<comment type="caution">
    <text evidence="8">The sequence shown here is derived from an EMBL/GenBank/DDBJ whole genome shotgun (WGS) entry which is preliminary data.</text>
</comment>
<dbReference type="RefSeq" id="WP_153737506.1">
    <property type="nucleotide sequence ID" value="NZ_WJNG01000012.1"/>
</dbReference>
<evidence type="ECO:0000256" key="3">
    <source>
        <dbReference type="ARBA" id="ARBA00022597"/>
    </source>
</evidence>
<keyword evidence="2" id="KW-0813">Transport</keyword>
<dbReference type="Proteomes" id="UP000799092">
    <property type="component" value="Unassembled WGS sequence"/>
</dbReference>
<dbReference type="PANTHER" id="PTHR45008">
    <property type="entry name" value="PTS SYSTEM GLUCOSE-SPECIFIC EIIA COMPONENT"/>
    <property type="match status" value="1"/>
</dbReference>
<keyword evidence="9" id="KW-1185">Reference proteome</keyword>
<dbReference type="EMBL" id="WJNG01000012">
    <property type="protein sequence ID" value="MRH43880.1"/>
    <property type="molecule type" value="Genomic_DNA"/>
</dbReference>
<dbReference type="AlphaFoldDB" id="A0A6A8DF80"/>
<dbReference type="FunFam" id="2.70.70.10:FF:000001">
    <property type="entry name" value="PTS system glucose-specific IIA component"/>
    <property type="match status" value="1"/>
</dbReference>
<evidence type="ECO:0000259" key="7">
    <source>
        <dbReference type="PROSITE" id="PS51093"/>
    </source>
</evidence>
<evidence type="ECO:0000313" key="9">
    <source>
        <dbReference type="Proteomes" id="UP000799092"/>
    </source>
</evidence>
<evidence type="ECO:0000256" key="4">
    <source>
        <dbReference type="ARBA" id="ARBA00022679"/>
    </source>
</evidence>
<keyword evidence="5" id="KW-0598">Phosphotransferase system</keyword>
<keyword evidence="6" id="KW-0418">Kinase</keyword>
<dbReference type="PROSITE" id="PS00371">
    <property type="entry name" value="PTS_EIIA_TYPE_1_HIS"/>
    <property type="match status" value="1"/>
</dbReference>
<gene>
    <name evidence="8" type="ORF">GH741_14650</name>
</gene>
<evidence type="ECO:0000256" key="6">
    <source>
        <dbReference type="ARBA" id="ARBA00022777"/>
    </source>
</evidence>